<comment type="caution">
    <text evidence="3">The sequence shown here is derived from an EMBL/GenBank/DDBJ whole genome shotgun (WGS) entry which is preliminary data.</text>
</comment>
<name>A0A2A2II60_9BACI</name>
<keyword evidence="2" id="KW-0732">Signal</keyword>
<proteinExistence type="predicted"/>
<evidence type="ECO:0000256" key="1">
    <source>
        <dbReference type="SAM" id="Coils"/>
    </source>
</evidence>
<evidence type="ECO:0000313" key="3">
    <source>
        <dbReference type="EMBL" id="PAV31222.1"/>
    </source>
</evidence>
<evidence type="ECO:0008006" key="5">
    <source>
        <dbReference type="Google" id="ProtNLM"/>
    </source>
</evidence>
<dbReference type="AlphaFoldDB" id="A0A2A2II60"/>
<sequence length="152" mass="17411">MKKWLLITIMLPIILMGCSNSGGSTKDTSSEGLSENAKAVKEVLEKNLQATQEEEMEAYLNTLVESGRESTKNEIEGFFKDYDIKYELLDFEVLEEEETKMKVESEQRATAEYIAEGLSYHDHIARMEQTFIVEDGDWRISESKIINTDIIN</sequence>
<dbReference type="PROSITE" id="PS51257">
    <property type="entry name" value="PROKAR_LIPOPROTEIN"/>
    <property type="match status" value="1"/>
</dbReference>
<reference evidence="3 4" key="1">
    <citation type="submission" date="2017-08" db="EMBL/GenBank/DDBJ databases">
        <title>Virgibacillus indicus sp. nov. and Virgibacillus profoundi sp. nov, two moderately halophilic bacteria isolated from marine sediment by using the Microfluidic Streak Plate.</title>
        <authorList>
            <person name="Xu B."/>
            <person name="Hu B."/>
            <person name="Wang J."/>
            <person name="Zhu Y."/>
            <person name="Huang L."/>
            <person name="Du W."/>
            <person name="Huang Y."/>
        </authorList>
    </citation>
    <scope>NUCLEOTIDE SEQUENCE [LARGE SCALE GENOMIC DNA]</scope>
    <source>
        <strain evidence="3 4">IO3-P3-H5</strain>
    </source>
</reference>
<keyword evidence="4" id="KW-1185">Reference proteome</keyword>
<keyword evidence="1" id="KW-0175">Coiled coil</keyword>
<feature type="chain" id="PRO_5039165273" description="DUF4878 domain-containing protein" evidence="2">
    <location>
        <begin position="22"/>
        <end position="152"/>
    </location>
</feature>
<feature type="coiled-coil region" evidence="1">
    <location>
        <begin position="34"/>
        <end position="61"/>
    </location>
</feature>
<accession>A0A2A2II60</accession>
<evidence type="ECO:0000313" key="4">
    <source>
        <dbReference type="Proteomes" id="UP000218887"/>
    </source>
</evidence>
<protein>
    <recommendedName>
        <fullName evidence="5">DUF4878 domain-containing protein</fullName>
    </recommendedName>
</protein>
<dbReference type="RefSeq" id="WP_095653593.1">
    <property type="nucleotide sequence ID" value="NZ_NPOA01000001.1"/>
</dbReference>
<gene>
    <name evidence="3" type="ORF">CIL05_00770</name>
</gene>
<feature type="signal peptide" evidence="2">
    <location>
        <begin position="1"/>
        <end position="21"/>
    </location>
</feature>
<dbReference type="Proteomes" id="UP000218887">
    <property type="component" value="Unassembled WGS sequence"/>
</dbReference>
<dbReference type="OrthoDB" id="2974323at2"/>
<dbReference type="EMBL" id="NPOA01000001">
    <property type="protein sequence ID" value="PAV31222.1"/>
    <property type="molecule type" value="Genomic_DNA"/>
</dbReference>
<organism evidence="3 4">
    <name type="scientific">Virgibacillus profundi</name>
    <dbReference type="NCBI Taxonomy" id="2024555"/>
    <lineage>
        <taxon>Bacteria</taxon>
        <taxon>Bacillati</taxon>
        <taxon>Bacillota</taxon>
        <taxon>Bacilli</taxon>
        <taxon>Bacillales</taxon>
        <taxon>Bacillaceae</taxon>
        <taxon>Virgibacillus</taxon>
    </lineage>
</organism>
<evidence type="ECO:0000256" key="2">
    <source>
        <dbReference type="SAM" id="SignalP"/>
    </source>
</evidence>